<protein>
    <submittedName>
        <fullName evidence="1">Uncharacterized protein</fullName>
    </submittedName>
</protein>
<reference evidence="1 2" key="1">
    <citation type="journal article" date="2021" name="Int. J. Syst. Evol. Microbiol.">
        <title>Amazonocrinis nigriterrae gen. nov., sp. nov., Atlanticothrix silvestris gen. nov., sp. nov. and Dendronalium phyllosphericum gen. nov., sp. nov., nostocacean cyanobacteria from Brazilian environments.</title>
        <authorList>
            <person name="Alvarenga D.O."/>
            <person name="Andreote A.P.D."/>
            <person name="Branco L.H.Z."/>
            <person name="Delbaje E."/>
            <person name="Cruz R.B."/>
            <person name="Varani A.M."/>
            <person name="Fiore M.F."/>
        </authorList>
    </citation>
    <scope>NUCLEOTIDE SEQUENCE [LARGE SCALE GENOMIC DNA]</scope>
    <source>
        <strain evidence="1 2">CENA67</strain>
    </source>
</reference>
<comment type="caution">
    <text evidence="1">The sequence shown here is derived from an EMBL/GenBank/DDBJ whole genome shotgun (WGS) entry which is preliminary data.</text>
</comment>
<sequence length="434" mass="51433">MNANNLPTIYKHPNDVQLRSKQINLKTRQEKIYKLLVEIVSQCPPEDALQEFKRLFIDYFGSVNLNIRPVFSEIYFINNEQEFCDTLKRCCYILVNHWISQRKTRYIQELINIFENYHSHYNSTQSTPINIYKKWLDNFINSRDYEGLKLFAYRHDNKDKTKWANRYIAYLLVPQYCDKNNPKEQQEAAAKLSKQIRNRFKFELAMYIARSQSAASSETRYKNPSALGDNVLRIIKLIVIKRGVFNYENIANIFIKQNQNELLKDFKKSLHKYLFVSVKNSELVNILKQSLEELLAYWKAEENEEPINDILLLKICIRVIDSLTIENGREPSQLFTLLLSQGHPLTLVVILLKIILICPDARNHLEIRIANLITYYQNDSEDNCKWLINFIEIFNIMFAIYVENVEYNLIKMEEDIDCNSQSNLEAYRVFSQLK</sequence>
<dbReference type="Proteomes" id="UP000632766">
    <property type="component" value="Unassembled WGS sequence"/>
</dbReference>
<evidence type="ECO:0000313" key="2">
    <source>
        <dbReference type="Proteomes" id="UP000632766"/>
    </source>
</evidence>
<dbReference type="RefSeq" id="WP_198124517.1">
    <property type="nucleotide sequence ID" value="NZ_JAECZC010000014.1"/>
</dbReference>
<name>A0A8J7HSB0_9NOST</name>
<proteinExistence type="predicted"/>
<keyword evidence="2" id="KW-1185">Reference proteome</keyword>
<organism evidence="1 2">
    <name type="scientific">Amazonocrinis nigriterrae CENA67</name>
    <dbReference type="NCBI Taxonomy" id="2794033"/>
    <lineage>
        <taxon>Bacteria</taxon>
        <taxon>Bacillati</taxon>
        <taxon>Cyanobacteriota</taxon>
        <taxon>Cyanophyceae</taxon>
        <taxon>Nostocales</taxon>
        <taxon>Nostocaceae</taxon>
        <taxon>Amazonocrinis</taxon>
        <taxon>Amazonocrinis nigriterrae</taxon>
    </lineage>
</organism>
<gene>
    <name evidence="1" type="ORF">I8748_10520</name>
</gene>
<dbReference type="AlphaFoldDB" id="A0A8J7HSB0"/>
<evidence type="ECO:0000313" key="1">
    <source>
        <dbReference type="EMBL" id="MBH8562607.1"/>
    </source>
</evidence>
<dbReference type="EMBL" id="JAECZC010000014">
    <property type="protein sequence ID" value="MBH8562607.1"/>
    <property type="molecule type" value="Genomic_DNA"/>
</dbReference>
<accession>A0A8J7HSB0</accession>